<organism evidence="12">
    <name type="scientific">Acetithermum autotrophicum</name>
    <dbReference type="NCBI Taxonomy" id="1446466"/>
    <lineage>
        <taxon>Bacteria</taxon>
        <taxon>Candidatus Bipolaricaulota</taxon>
        <taxon>Candidatus Acetithermum</taxon>
    </lineage>
</organism>
<dbReference type="Gene3D" id="3.40.50.620">
    <property type="entry name" value="HUPs"/>
    <property type="match status" value="1"/>
</dbReference>
<feature type="domain" description="GMPS ATP-PPase" evidence="11">
    <location>
        <begin position="137"/>
        <end position="331"/>
    </location>
</feature>
<dbReference type="Gene3D" id="3.30.300.10">
    <property type="match status" value="1"/>
</dbReference>
<dbReference type="Pfam" id="PF02540">
    <property type="entry name" value="NAD_synthase"/>
    <property type="match status" value="1"/>
</dbReference>
<reference evidence="12" key="1">
    <citation type="journal article" date="2005" name="Environ. Microbiol.">
        <title>Genetic and functional properties of uncultivated thermophilic crenarchaeotes from a subsurface gold mine as revealed by analysis of genome fragments.</title>
        <authorList>
            <person name="Nunoura T."/>
            <person name="Hirayama H."/>
            <person name="Takami H."/>
            <person name="Oida H."/>
            <person name="Nishi S."/>
            <person name="Shimamura S."/>
            <person name="Suzuki Y."/>
            <person name="Inagaki F."/>
            <person name="Takai K."/>
            <person name="Nealson K.H."/>
            <person name="Horikoshi K."/>
        </authorList>
    </citation>
    <scope>NUCLEOTIDE SEQUENCE</scope>
</reference>
<evidence type="ECO:0000256" key="5">
    <source>
        <dbReference type="ARBA" id="ARBA00022741"/>
    </source>
</evidence>
<dbReference type="PANTHER" id="PTHR11922:SF2">
    <property type="entry name" value="GMP SYNTHASE [GLUTAMINE-HYDROLYZING]"/>
    <property type="match status" value="1"/>
</dbReference>
<dbReference type="PANTHER" id="PTHR11922">
    <property type="entry name" value="GMP SYNTHASE-RELATED"/>
    <property type="match status" value="1"/>
</dbReference>
<dbReference type="SUPFAM" id="SSF52317">
    <property type="entry name" value="Class I glutamine amidotransferase-like"/>
    <property type="match status" value="1"/>
</dbReference>
<evidence type="ECO:0000256" key="6">
    <source>
        <dbReference type="ARBA" id="ARBA00022749"/>
    </source>
</evidence>
<dbReference type="GO" id="GO:0005829">
    <property type="term" value="C:cytosol"/>
    <property type="evidence" value="ECO:0007669"/>
    <property type="project" value="TreeGrafter"/>
</dbReference>
<evidence type="ECO:0000256" key="1">
    <source>
        <dbReference type="ARBA" id="ARBA00002332"/>
    </source>
</evidence>
<evidence type="ECO:0000256" key="9">
    <source>
        <dbReference type="ARBA" id="ARBA00022962"/>
    </source>
</evidence>
<dbReference type="CDD" id="cd01997">
    <property type="entry name" value="GMP_synthase_C"/>
    <property type="match status" value="1"/>
</dbReference>
<dbReference type="EMBL" id="AP011803">
    <property type="protein sequence ID" value="BAL59578.1"/>
    <property type="molecule type" value="Genomic_DNA"/>
</dbReference>
<dbReference type="InterPro" id="IPR029062">
    <property type="entry name" value="Class_I_gatase-like"/>
</dbReference>
<dbReference type="InterPro" id="IPR001674">
    <property type="entry name" value="GMP_synth_C"/>
</dbReference>
<dbReference type="PRINTS" id="PR00096">
    <property type="entry name" value="GATASE"/>
</dbReference>
<proteinExistence type="predicted"/>
<evidence type="ECO:0000256" key="7">
    <source>
        <dbReference type="ARBA" id="ARBA00022755"/>
    </source>
</evidence>
<comment type="pathway">
    <text evidence="2">Purine metabolism; GMP biosynthesis; GMP from XMP (L-Gln route): step 1/1.</text>
</comment>
<dbReference type="PROSITE" id="PS51273">
    <property type="entry name" value="GATASE_TYPE_1"/>
    <property type="match status" value="1"/>
</dbReference>
<dbReference type="InterPro" id="IPR014729">
    <property type="entry name" value="Rossmann-like_a/b/a_fold"/>
</dbReference>
<keyword evidence="6 10" id="KW-0332">GMP biosynthesis</keyword>
<dbReference type="UniPathway" id="UPA00189">
    <property type="reaction ID" value="UER00296"/>
</dbReference>
<dbReference type="MEROPS" id="C26.A07"/>
<keyword evidence="4" id="KW-0436">Ligase</keyword>
<evidence type="ECO:0000256" key="4">
    <source>
        <dbReference type="ARBA" id="ARBA00022598"/>
    </source>
</evidence>
<protein>
    <recommendedName>
        <fullName evidence="3">GMP synthase (glutamine-hydrolyzing)</fullName>
        <ecNumber evidence="3">6.3.5.2</ecNumber>
    </recommendedName>
</protein>
<evidence type="ECO:0000256" key="10">
    <source>
        <dbReference type="PROSITE-ProRule" id="PRU00886"/>
    </source>
</evidence>
<sequence>MLPAPLVLDTRIYDLKIPVLGICYGMQLIAHDFGGHVLRGERREYGSSVLEIVHTNTLLEGLNEREEVWMSHGDEIQTLPKDFVCLARTPNVAHAAMKSRDGLLYGIQFHPEVAHTPKGTEILKNFLFKVCRIQGRWHPEDYTQELIAKLKEELVGARHVLIGVSGGVDSSTAAVLVHRAIGERLIPVFIDTGLLRLGEAERTKTVFEKLGLRLRVVDASARFFESLKGVTDPEEKRRRIGAEFISVFEEEAHRLSREVGGIDALVQGTIYSDVIESAGARGADKIKSHHNVGGLPERLPFKIIEPLRNLFKDEVRQIGLNLGIPEEIIWEQPFPGPGLAVRILGEVTPERVRLLQKVDAIVREEIKHSEVARAVWQYFAVLLPVRSVAVLGDGRAYGHVVAVRAVESRDGMTADWFHLPYDVLERISSRITNEIEGSRGWSTISRPNPQLP</sequence>
<evidence type="ECO:0000259" key="11">
    <source>
        <dbReference type="PROSITE" id="PS51553"/>
    </source>
</evidence>
<accession>H5SVE9</accession>
<dbReference type="AlphaFoldDB" id="H5SVE9"/>
<reference evidence="12" key="2">
    <citation type="journal article" date="2012" name="PLoS ONE">
        <title>A Deeply Branching Thermophilic Bacterium with an Ancient Acetyl-CoA Pathway Dominates a Subsurface Ecosystem.</title>
        <authorList>
            <person name="Takami H."/>
            <person name="Noguchi H."/>
            <person name="Takaki Y."/>
            <person name="Uchiyama I."/>
            <person name="Toyoda A."/>
            <person name="Nishi S."/>
            <person name="Chee G.-J."/>
            <person name="Arai W."/>
            <person name="Nunoura T."/>
            <person name="Itoh T."/>
            <person name="Hattori M."/>
            <person name="Takai K."/>
        </authorList>
    </citation>
    <scope>NUCLEOTIDE SEQUENCE</scope>
</reference>
<name>H5SVE9_ACEAU</name>
<dbReference type="InterPro" id="IPR025777">
    <property type="entry name" value="GMPS_ATP_PPase_dom"/>
</dbReference>
<dbReference type="Pfam" id="PF00117">
    <property type="entry name" value="GATase"/>
    <property type="match status" value="1"/>
</dbReference>
<evidence type="ECO:0000313" key="12">
    <source>
        <dbReference type="EMBL" id="BAL59578.1"/>
    </source>
</evidence>
<evidence type="ECO:0000256" key="8">
    <source>
        <dbReference type="ARBA" id="ARBA00022840"/>
    </source>
</evidence>
<dbReference type="PROSITE" id="PS51553">
    <property type="entry name" value="GMPS_ATP_PPASE"/>
    <property type="match status" value="1"/>
</dbReference>
<gene>
    <name evidence="12" type="ORF">HGMM_OP4C214</name>
</gene>
<dbReference type="EC" id="6.3.5.2" evidence="3"/>
<comment type="function">
    <text evidence="1">Catalyzes the synthesis of GMP from XMP.</text>
</comment>
<evidence type="ECO:0000256" key="2">
    <source>
        <dbReference type="ARBA" id="ARBA00005153"/>
    </source>
</evidence>
<dbReference type="GO" id="GO:0003921">
    <property type="term" value="F:GMP synthase activity"/>
    <property type="evidence" value="ECO:0007669"/>
    <property type="project" value="InterPro"/>
</dbReference>
<dbReference type="InterPro" id="IPR022310">
    <property type="entry name" value="NAD/GMP_synthase"/>
</dbReference>
<dbReference type="NCBIfam" id="TIGR00884">
    <property type="entry name" value="guaA_Cterm"/>
    <property type="match status" value="1"/>
</dbReference>
<keyword evidence="5 10" id="KW-0547">Nucleotide-binding</keyword>
<keyword evidence="8 10" id="KW-0067">ATP-binding</keyword>
<feature type="binding site" evidence="10">
    <location>
        <begin position="165"/>
        <end position="171"/>
    </location>
    <ligand>
        <name>ATP</name>
        <dbReference type="ChEBI" id="CHEBI:30616"/>
    </ligand>
</feature>
<dbReference type="NCBIfam" id="NF000848">
    <property type="entry name" value="PRK00074.1"/>
    <property type="match status" value="1"/>
</dbReference>
<dbReference type="InterPro" id="IPR017926">
    <property type="entry name" value="GATASE"/>
</dbReference>
<dbReference type="GO" id="GO:0005524">
    <property type="term" value="F:ATP binding"/>
    <property type="evidence" value="ECO:0007669"/>
    <property type="project" value="UniProtKB-UniRule"/>
</dbReference>
<evidence type="ECO:0000256" key="3">
    <source>
        <dbReference type="ARBA" id="ARBA00012746"/>
    </source>
</evidence>
<dbReference type="Pfam" id="PF00958">
    <property type="entry name" value="GMP_synt_C"/>
    <property type="match status" value="1"/>
</dbReference>
<dbReference type="SUPFAM" id="SSF52402">
    <property type="entry name" value="Adenine nucleotide alpha hydrolases-like"/>
    <property type="match status" value="1"/>
</dbReference>
<keyword evidence="9" id="KW-0315">Glutamine amidotransferase</keyword>
<dbReference type="Gene3D" id="3.40.50.880">
    <property type="match status" value="1"/>
</dbReference>
<keyword evidence="7 10" id="KW-0658">Purine biosynthesis</keyword>